<dbReference type="InterPro" id="IPR047194">
    <property type="entry name" value="CwlT-like_lysozyme"/>
</dbReference>
<comment type="subcellular location">
    <subcellularLocation>
        <location evidence="1">Cell surface</location>
    </subcellularLocation>
</comment>
<reference evidence="3" key="1">
    <citation type="journal article" date="2015" name="Nature">
        <title>Bacteriocin production augments niche competition by enterococci in the mammalian gastrointestinal tract.</title>
        <authorList>
            <person name="Kommineni S."/>
            <person name="Bretl D.J."/>
            <person name="Lam V."/>
            <person name="Chakraborty R."/>
            <person name="Hayward M."/>
            <person name="Simpson P."/>
            <person name="Cao Y."/>
            <person name="Bousounis P."/>
            <person name="Kristich C.J."/>
            <person name="Salzman N.H."/>
        </authorList>
    </citation>
    <scope>NUCLEOTIDE SEQUENCE</scope>
    <source>
        <strain evidence="3">CK135</strain>
        <plasmid evidence="3">pPD1</plasmid>
    </source>
</reference>
<name>A0A0N7DIH8_ENTFL</name>
<protein>
    <submittedName>
        <fullName evidence="3">Ppd16</fullName>
    </submittedName>
</protein>
<gene>
    <name evidence="3" type="primary">ppd16</name>
</gene>
<dbReference type="SUPFAM" id="SSF53955">
    <property type="entry name" value="Lysozyme-like"/>
    <property type="match status" value="1"/>
</dbReference>
<organism evidence="3">
    <name type="scientific">Enterococcus faecalis</name>
    <name type="common">Streptococcus faecalis</name>
    <dbReference type="NCBI Taxonomy" id="1351"/>
    <lineage>
        <taxon>Bacteria</taxon>
        <taxon>Bacillati</taxon>
        <taxon>Bacillota</taxon>
        <taxon>Bacilli</taxon>
        <taxon>Lactobacillales</taxon>
        <taxon>Enterococcaceae</taxon>
        <taxon>Enterococcus</taxon>
    </lineage>
</organism>
<dbReference type="EMBL" id="KT290268">
    <property type="protein sequence ID" value="AKU62183.1"/>
    <property type="molecule type" value="Genomic_DNA"/>
</dbReference>
<geneLocation type="plasmid" evidence="3">
    <name>pPD1</name>
</geneLocation>
<dbReference type="PROSITE" id="PS50911">
    <property type="entry name" value="CHAP"/>
    <property type="match status" value="1"/>
</dbReference>
<dbReference type="InterPro" id="IPR007921">
    <property type="entry name" value="CHAP_dom"/>
</dbReference>
<proteinExistence type="predicted"/>
<sequence>MKNAWKWKIGLFLVTVFSIGLVCLAIVQEAQRTLLAIVGEETQEKTNLSPAENIGLPPEVMALKPIVERVAKELGIPDEVPYLLAIIMVESGGRGGDPFQSSESAGLAPNTINDPEQSIRQGVTHYKSCLDLAKQYGIQDHKAVLQAYNYGGGFLGWLHAKNRPYSFEAGAEFASQQAGGAKTIYTNPIANSRGNWRFLYGNMFYAELIYQYVATMQQGINQGNGGNVQLLEAVVNTQIDNGQCYFLTAYYVDKLGGPKLKNSGKEFAEKIGDDYNWSAFGWTVIIEPKPSELQPGDVVNWYAGGILTPQIYGHTGIISSVSNGGQDFSTYEQNGEKGEFVAKYNRTYDITKIRSIVRKNK</sequence>
<dbReference type="Pfam" id="PF13702">
    <property type="entry name" value="Lysozyme_like"/>
    <property type="match status" value="1"/>
</dbReference>
<dbReference type="RefSeq" id="WP_010824075.1">
    <property type="nucleotide sequence ID" value="NZ_KT290268.1"/>
</dbReference>
<accession>A0A0N7DIH8</accession>
<dbReference type="CDD" id="cd16891">
    <property type="entry name" value="CwlT-like"/>
    <property type="match status" value="1"/>
</dbReference>
<dbReference type="AlphaFoldDB" id="A0A0N7DIH8"/>
<feature type="domain" description="Peptidase C51" evidence="2">
    <location>
        <begin position="219"/>
        <end position="354"/>
    </location>
</feature>
<evidence type="ECO:0000256" key="1">
    <source>
        <dbReference type="ARBA" id="ARBA00004241"/>
    </source>
</evidence>
<dbReference type="Gene3D" id="3.90.1720.60">
    <property type="match status" value="1"/>
</dbReference>
<dbReference type="GO" id="GO:0009986">
    <property type="term" value="C:cell surface"/>
    <property type="evidence" value="ECO:0007669"/>
    <property type="project" value="UniProtKB-SubCell"/>
</dbReference>
<keyword evidence="3" id="KW-0614">Plasmid</keyword>
<evidence type="ECO:0000259" key="2">
    <source>
        <dbReference type="PROSITE" id="PS50911"/>
    </source>
</evidence>
<evidence type="ECO:0000313" key="3">
    <source>
        <dbReference type="EMBL" id="AKU62183.1"/>
    </source>
</evidence>
<dbReference type="Gene3D" id="1.10.530.10">
    <property type="match status" value="1"/>
</dbReference>
<dbReference type="Pfam" id="PF05257">
    <property type="entry name" value="CHAP"/>
    <property type="match status" value="1"/>
</dbReference>
<dbReference type="InterPro" id="IPR023346">
    <property type="entry name" value="Lysozyme-like_dom_sf"/>
</dbReference>